<feature type="non-terminal residue" evidence="3">
    <location>
        <position position="128"/>
    </location>
</feature>
<evidence type="ECO:0000256" key="1">
    <source>
        <dbReference type="SAM" id="Phobius"/>
    </source>
</evidence>
<evidence type="ECO:0000313" key="4">
    <source>
        <dbReference type="Proteomes" id="UP001432027"/>
    </source>
</evidence>
<name>A0AAV5UA08_9BILA</name>
<evidence type="ECO:0000313" key="3">
    <source>
        <dbReference type="EMBL" id="GMT03709.1"/>
    </source>
</evidence>
<keyword evidence="1" id="KW-0812">Transmembrane</keyword>
<keyword evidence="1" id="KW-1133">Transmembrane helix</keyword>
<dbReference type="Proteomes" id="UP001432027">
    <property type="component" value="Unassembled WGS sequence"/>
</dbReference>
<feature type="non-terminal residue" evidence="3">
    <location>
        <position position="1"/>
    </location>
</feature>
<dbReference type="EMBL" id="BTSX01000006">
    <property type="protein sequence ID" value="GMT03704.1"/>
    <property type="molecule type" value="Genomic_DNA"/>
</dbReference>
<dbReference type="AlphaFoldDB" id="A0AAV5UA08"/>
<sequence>SSTDTTGFEVMFKLYHLVSLILAFSFFPSVRHGLRLIFNPAPPFHLALSSPASTPIIFLFFQMNPIPSDTFPSLNQIALRTSVSTIQSDSPPPYSNLSSVHNHESDTDCPSCAPPSYNHPTTINHSVF</sequence>
<protein>
    <submittedName>
        <fullName evidence="3">Uncharacterized protein</fullName>
    </submittedName>
</protein>
<dbReference type="EMBL" id="BTSX01000006">
    <property type="protein sequence ID" value="GMT03709.1"/>
    <property type="molecule type" value="Genomic_DNA"/>
</dbReference>
<keyword evidence="4" id="KW-1185">Reference proteome</keyword>
<evidence type="ECO:0000313" key="2">
    <source>
        <dbReference type="EMBL" id="GMT03704.1"/>
    </source>
</evidence>
<gene>
    <name evidence="2" type="ORF">PENTCL1PPCAC_25878</name>
    <name evidence="3" type="ORF">PENTCL1PPCAC_25883</name>
</gene>
<reference evidence="3" key="1">
    <citation type="submission" date="2023-10" db="EMBL/GenBank/DDBJ databases">
        <title>Genome assembly of Pristionchus species.</title>
        <authorList>
            <person name="Yoshida K."/>
            <person name="Sommer R.J."/>
        </authorList>
    </citation>
    <scope>NUCLEOTIDE SEQUENCE</scope>
    <source>
        <strain evidence="3">RS0144</strain>
    </source>
</reference>
<proteinExistence type="predicted"/>
<organism evidence="3 4">
    <name type="scientific">Pristionchus entomophagus</name>
    <dbReference type="NCBI Taxonomy" id="358040"/>
    <lineage>
        <taxon>Eukaryota</taxon>
        <taxon>Metazoa</taxon>
        <taxon>Ecdysozoa</taxon>
        <taxon>Nematoda</taxon>
        <taxon>Chromadorea</taxon>
        <taxon>Rhabditida</taxon>
        <taxon>Rhabditina</taxon>
        <taxon>Diplogasteromorpha</taxon>
        <taxon>Diplogasteroidea</taxon>
        <taxon>Neodiplogasteridae</taxon>
        <taxon>Pristionchus</taxon>
    </lineage>
</organism>
<feature type="transmembrane region" description="Helical" evidence="1">
    <location>
        <begin position="12"/>
        <end position="30"/>
    </location>
</feature>
<keyword evidence="1" id="KW-0472">Membrane</keyword>
<comment type="caution">
    <text evidence="3">The sequence shown here is derived from an EMBL/GenBank/DDBJ whole genome shotgun (WGS) entry which is preliminary data.</text>
</comment>
<accession>A0AAV5UA08</accession>